<keyword evidence="8" id="KW-0347">Helicase</keyword>
<dbReference type="STRING" id="930.GCA_002079865_02904"/>
<dbReference type="eggNOG" id="COG0632">
    <property type="taxonomic scope" value="Bacteria"/>
</dbReference>
<dbReference type="Proteomes" id="UP000095008">
    <property type="component" value="Unassembled WGS sequence"/>
</dbReference>
<evidence type="ECO:0000313" key="8">
    <source>
        <dbReference type="EMBL" id="OCX70454.1"/>
    </source>
</evidence>
<comment type="caution">
    <text evidence="8">The sequence shown here is derived from an EMBL/GenBank/DDBJ whole genome shotgun (WGS) entry which is preliminary data.</text>
</comment>
<keyword evidence="1 6" id="KW-0963">Cytoplasm</keyword>
<dbReference type="EMBL" id="LWSA01000197">
    <property type="protein sequence ID" value="OCX70454.1"/>
    <property type="molecule type" value="Genomic_DNA"/>
</dbReference>
<comment type="domain">
    <text evidence="6">Has three domains with a flexible linker between the domains II and III and assumes an 'L' shape. Domain III is highly mobile and contacts RuvB.</text>
</comment>
<dbReference type="GeneID" id="60697926"/>
<dbReference type="GO" id="GO:0009379">
    <property type="term" value="C:Holliday junction helicase complex"/>
    <property type="evidence" value="ECO:0007669"/>
    <property type="project" value="InterPro"/>
</dbReference>
<evidence type="ECO:0000313" key="10">
    <source>
        <dbReference type="Proteomes" id="UP000094893"/>
    </source>
</evidence>
<dbReference type="SUPFAM" id="SSF50249">
    <property type="entry name" value="Nucleic acid-binding proteins"/>
    <property type="match status" value="1"/>
</dbReference>
<dbReference type="SMART" id="SM00278">
    <property type="entry name" value="HhH1"/>
    <property type="match status" value="2"/>
</dbReference>
<evidence type="ECO:0000256" key="6">
    <source>
        <dbReference type="HAMAP-Rule" id="MF_00031"/>
    </source>
</evidence>
<comment type="similarity">
    <text evidence="6">Belongs to the RuvA family.</text>
</comment>
<gene>
    <name evidence="6" type="primary">ruvA</name>
    <name evidence="9" type="ORF">A6M23_03655</name>
    <name evidence="8" type="ORF">A6P07_14325</name>
</gene>
<dbReference type="RefSeq" id="WP_010641038.1">
    <property type="nucleotide sequence ID" value="NZ_DAIAWO010000121.1"/>
</dbReference>
<dbReference type="SUPFAM" id="SSF46929">
    <property type="entry name" value="DNA helicase RuvA subunit, C-terminal domain"/>
    <property type="match status" value="1"/>
</dbReference>
<dbReference type="Gene3D" id="2.40.50.140">
    <property type="entry name" value="Nucleic acid-binding proteins"/>
    <property type="match status" value="1"/>
</dbReference>
<dbReference type="GO" id="GO:0006310">
    <property type="term" value="P:DNA recombination"/>
    <property type="evidence" value="ECO:0007669"/>
    <property type="project" value="UniProtKB-UniRule"/>
</dbReference>
<protein>
    <recommendedName>
        <fullName evidence="6">Holliday junction branch migration complex subunit RuvA</fullName>
    </recommendedName>
</protein>
<comment type="caution">
    <text evidence="6">Lacks conserved residue(s) required for the propagation of feature annotation.</text>
</comment>
<evidence type="ECO:0000256" key="1">
    <source>
        <dbReference type="ARBA" id="ARBA00022490"/>
    </source>
</evidence>
<dbReference type="Gene3D" id="1.10.8.10">
    <property type="entry name" value="DNA helicase RuvA subunit, C-terminal domain"/>
    <property type="match status" value="1"/>
</dbReference>
<proteinExistence type="inferred from homology"/>
<feature type="domain" description="Helix-hairpin-helix DNA-binding motif class 1" evidence="7">
    <location>
        <begin position="73"/>
        <end position="92"/>
    </location>
</feature>
<evidence type="ECO:0000256" key="3">
    <source>
        <dbReference type="ARBA" id="ARBA00023125"/>
    </source>
</evidence>
<organism evidence="8 10">
    <name type="scientific">Acidithiobacillus thiooxidans</name>
    <name type="common">Thiobacillus thiooxidans</name>
    <dbReference type="NCBI Taxonomy" id="930"/>
    <lineage>
        <taxon>Bacteria</taxon>
        <taxon>Pseudomonadati</taxon>
        <taxon>Pseudomonadota</taxon>
        <taxon>Acidithiobacillia</taxon>
        <taxon>Acidithiobacillales</taxon>
        <taxon>Acidithiobacillaceae</taxon>
        <taxon>Acidithiobacillus</taxon>
    </lineage>
</organism>
<keyword evidence="8" id="KW-0378">Hydrolase</keyword>
<feature type="domain" description="Helix-hairpin-helix DNA-binding motif class 1" evidence="7">
    <location>
        <begin position="108"/>
        <end position="127"/>
    </location>
</feature>
<dbReference type="GO" id="GO:0048476">
    <property type="term" value="C:Holliday junction resolvase complex"/>
    <property type="evidence" value="ECO:0007669"/>
    <property type="project" value="UniProtKB-UniRule"/>
</dbReference>
<dbReference type="AlphaFoldDB" id="A0A1C2IVH1"/>
<dbReference type="EMBL" id="LWRY01000021">
    <property type="protein sequence ID" value="OCX75157.1"/>
    <property type="molecule type" value="Genomic_DNA"/>
</dbReference>
<dbReference type="InterPro" id="IPR011114">
    <property type="entry name" value="RuvA_C"/>
</dbReference>
<dbReference type="HAMAP" id="MF_00031">
    <property type="entry name" value="DNA_HJ_migration_RuvA"/>
    <property type="match status" value="1"/>
</dbReference>
<keyword evidence="4 6" id="KW-0233">DNA recombination</keyword>
<keyword evidence="8" id="KW-0547">Nucleotide-binding</keyword>
<dbReference type="Gene3D" id="1.10.150.20">
    <property type="entry name" value="5' to 3' exonuclease, C-terminal subdomain"/>
    <property type="match status" value="1"/>
</dbReference>
<dbReference type="NCBIfam" id="TIGR00084">
    <property type="entry name" value="ruvA"/>
    <property type="match status" value="1"/>
</dbReference>
<dbReference type="InterPro" id="IPR013849">
    <property type="entry name" value="DNA_helicase_Holl-junc_RuvA_I"/>
</dbReference>
<sequence>MITSLRGIILQKRPPWLWLEVQGVGYELEMPLSSFYQMADAGETLLVHTHLTIREDAHLLYGFMSVAERDTFRLLIRVNGIGGKVALACLSGLPAEKLGQAVAEGNVAQLTAIPGIGPKTAERLVVELRDKMGGISTLPTSKAVSGDPRQEAIAALLTLGYKPAQASQTIGNLGDGLSLEDLIRQALQQLSRH</sequence>
<dbReference type="GO" id="GO:0006281">
    <property type="term" value="P:DNA repair"/>
    <property type="evidence" value="ECO:0007669"/>
    <property type="project" value="UniProtKB-UniRule"/>
</dbReference>
<feature type="region of interest" description="Domain I" evidence="6">
    <location>
        <begin position="1"/>
        <end position="64"/>
    </location>
</feature>
<dbReference type="Proteomes" id="UP000094893">
    <property type="component" value="Unassembled WGS sequence"/>
</dbReference>
<dbReference type="InterPro" id="IPR010994">
    <property type="entry name" value="RuvA_2-like"/>
</dbReference>
<dbReference type="InterPro" id="IPR003583">
    <property type="entry name" value="Hlx-hairpin-Hlx_DNA-bd_motif"/>
</dbReference>
<reference evidence="8 10" key="1">
    <citation type="journal article" date="2016" name="Int. J. Mol. Sci.">
        <title>Comparative genomics of the extreme acidophile Acidithiobacillus thiooxidans reveals intraspecific divergence and niche adaptation.</title>
        <authorList>
            <person name="Zhang X."/>
            <person name="Feng X."/>
            <person name="Tao J."/>
            <person name="Ma L."/>
            <person name="Xiao Y."/>
            <person name="Liang Y."/>
            <person name="Liu X."/>
            <person name="Yin H."/>
        </authorList>
    </citation>
    <scope>NUCLEOTIDE SEQUENCE [LARGE SCALE GENOMIC DNA]</scope>
    <source>
        <strain evidence="8 10">A02</strain>
        <strain evidence="9">DXS-W</strain>
    </source>
</reference>
<dbReference type="GO" id="GO:0005524">
    <property type="term" value="F:ATP binding"/>
    <property type="evidence" value="ECO:0007669"/>
    <property type="project" value="InterPro"/>
</dbReference>
<keyword evidence="2 6" id="KW-0227">DNA damage</keyword>
<evidence type="ECO:0000313" key="11">
    <source>
        <dbReference type="Proteomes" id="UP000095008"/>
    </source>
</evidence>
<dbReference type="GO" id="GO:0005737">
    <property type="term" value="C:cytoplasm"/>
    <property type="evidence" value="ECO:0007669"/>
    <property type="project" value="UniProtKB-SubCell"/>
</dbReference>
<dbReference type="OrthoDB" id="5293449at2"/>
<dbReference type="CDD" id="cd14332">
    <property type="entry name" value="UBA_RuvA_C"/>
    <property type="match status" value="1"/>
</dbReference>
<comment type="subunit">
    <text evidence="6">Homotetramer. Forms an RuvA(8)-RuvB(12)-Holliday junction (HJ) complex. HJ DNA is sandwiched between 2 RuvA tetramers; dsDNA enters through RuvA and exits via RuvB. An RuvB hexamer assembles on each DNA strand where it exits the tetramer. Each RuvB hexamer is contacted by two RuvA subunits (via domain III) on 2 adjacent RuvB subunits; this complex drives branch migration. In the full resolvosome a probable DNA-RuvA(4)-RuvB(12)-RuvC(2) complex forms which resolves the HJ.</text>
</comment>
<comment type="function">
    <text evidence="6">The RuvA-RuvB-RuvC complex processes Holliday junction (HJ) DNA during genetic recombination and DNA repair, while the RuvA-RuvB complex plays an important role in the rescue of blocked DNA replication forks via replication fork reversal (RFR). RuvA specifically binds to HJ cruciform DNA, conferring on it an open structure. The RuvB hexamer acts as an ATP-dependent pump, pulling dsDNA into and through the RuvAB complex. HJ branch migration allows RuvC to scan DNA until it finds its consensus sequence, where it cleaves and resolves the cruciform DNA.</text>
</comment>
<name>A0A1C2IVH1_ACITH</name>
<keyword evidence="11" id="KW-1185">Reference proteome</keyword>
<evidence type="ECO:0000256" key="2">
    <source>
        <dbReference type="ARBA" id="ARBA00022763"/>
    </source>
</evidence>
<dbReference type="GO" id="GO:0009378">
    <property type="term" value="F:four-way junction helicase activity"/>
    <property type="evidence" value="ECO:0007669"/>
    <property type="project" value="InterPro"/>
</dbReference>
<dbReference type="InterPro" id="IPR012340">
    <property type="entry name" value="NA-bd_OB-fold"/>
</dbReference>
<dbReference type="Pfam" id="PF01330">
    <property type="entry name" value="RuvA_N"/>
    <property type="match status" value="1"/>
</dbReference>
<keyword evidence="3 6" id="KW-0238">DNA-binding</keyword>
<evidence type="ECO:0000256" key="4">
    <source>
        <dbReference type="ARBA" id="ARBA00023172"/>
    </source>
</evidence>
<evidence type="ECO:0000259" key="7">
    <source>
        <dbReference type="SMART" id="SM00278"/>
    </source>
</evidence>
<dbReference type="InterPro" id="IPR000085">
    <property type="entry name" value="RuvA"/>
</dbReference>
<dbReference type="GO" id="GO:0000400">
    <property type="term" value="F:four-way junction DNA binding"/>
    <property type="evidence" value="ECO:0007669"/>
    <property type="project" value="UniProtKB-UniRule"/>
</dbReference>
<feature type="region of interest" description="Domain III" evidence="6">
    <location>
        <begin position="144"/>
        <end position="193"/>
    </location>
</feature>
<keyword evidence="8" id="KW-0067">ATP-binding</keyword>
<evidence type="ECO:0000313" key="9">
    <source>
        <dbReference type="EMBL" id="OCX75157.1"/>
    </source>
</evidence>
<dbReference type="InterPro" id="IPR036267">
    <property type="entry name" value="RuvA_C_sf"/>
</dbReference>
<dbReference type="Pfam" id="PF14520">
    <property type="entry name" value="HHH_5"/>
    <property type="match status" value="1"/>
</dbReference>
<keyword evidence="5 6" id="KW-0234">DNA repair</keyword>
<comment type="subcellular location">
    <subcellularLocation>
        <location evidence="6">Cytoplasm</location>
    </subcellularLocation>
</comment>
<dbReference type="Pfam" id="PF07499">
    <property type="entry name" value="RuvA_C"/>
    <property type="match status" value="1"/>
</dbReference>
<evidence type="ECO:0000256" key="5">
    <source>
        <dbReference type="ARBA" id="ARBA00023204"/>
    </source>
</evidence>
<accession>A0A1C2IVH1</accession>
<dbReference type="SUPFAM" id="SSF47781">
    <property type="entry name" value="RuvA domain 2-like"/>
    <property type="match status" value="1"/>
</dbReference>